<organism evidence="2 3">
    <name type="scientific">Hoyosella subflava (strain DSM 45089 / JCM 17490 / NBRC 109087 / DQS3-9A1)</name>
    <name type="common">Amycolicicoccus subflavus</name>
    <dbReference type="NCBI Taxonomy" id="443218"/>
    <lineage>
        <taxon>Bacteria</taxon>
        <taxon>Bacillati</taxon>
        <taxon>Actinomycetota</taxon>
        <taxon>Actinomycetes</taxon>
        <taxon>Mycobacteriales</taxon>
        <taxon>Hoyosellaceae</taxon>
        <taxon>Hoyosella</taxon>
    </lineage>
</organism>
<sequence length="417" mass="45674">MRKSSAHQDIRSQVKNFWPNSKNKASSSSPPRQPSKPPLPVGCVRRTRLRLRHPKNLLRPQRRLASRLNPVAPGLLRSPAVRKPPNLAPSPVLRQRRKQPLRHLRQPHLRSPQRHEMPGHRHQVGRSQSTPQVDPSQDSLVLPRPVHHPPRRRLRQPARRVPPVMLRQMLPHQVPRDRSHLNRAASAHRASATIHSAPPVTRLRRAPRRAQGVPHRGRPPVEPGPHRGRAGHGQLLARCRHARARVPLQVVGDQLPAERAVLQQARAGHVHLLARCHHGPVPAPCRRVQPQDRCLHGRLVQVAGQPVPVRAAQVAVPVVAAAVAAAVDSAALLPRVQVLQVAALQVVPPVAHRAVSVVVPVGVAVAAAVPQVHSAVQVVLRAGDGSRSVRSARNTIQCRRPASAAFVCQGATARRCG</sequence>
<gene>
    <name evidence="2" type="ordered locus">AS9A_1623</name>
</gene>
<feature type="region of interest" description="Disordered" evidence="1">
    <location>
        <begin position="202"/>
        <end position="231"/>
    </location>
</feature>
<feature type="compositionally biased region" description="Polar residues" evidence="1">
    <location>
        <begin position="125"/>
        <end position="139"/>
    </location>
</feature>
<dbReference type="AlphaFoldDB" id="F6EJP7"/>
<feature type="compositionally biased region" description="Basic residues" evidence="1">
    <location>
        <begin position="94"/>
        <end position="112"/>
    </location>
</feature>
<keyword evidence="3" id="KW-1185">Reference proteome</keyword>
<reference evidence="2 3" key="1">
    <citation type="journal article" date="2011" name="J. Bacteriol.">
        <title>Complete genome sequence of Amycolicicoccus subflavus DQS3-9A1T, an actinomycete isolated from crude oil-polluted soil.</title>
        <authorList>
            <person name="Cai M."/>
            <person name="Chen W.M."/>
            <person name="Nie Y."/>
            <person name="Chi C.Q."/>
            <person name="Wang Y.N."/>
            <person name="Tang Y.Q."/>
            <person name="Li G.Y."/>
            <person name="Wu X.L."/>
        </authorList>
    </citation>
    <scope>NUCLEOTIDE SEQUENCE [LARGE SCALE GENOMIC DNA]</scope>
    <source>
        <strain evidence="3">DSM 45089 / DQS3-9A1</strain>
    </source>
</reference>
<protein>
    <submittedName>
        <fullName evidence="2">Uncharacterized protein</fullName>
    </submittedName>
</protein>
<dbReference type="Proteomes" id="UP000009235">
    <property type="component" value="Chromosome"/>
</dbReference>
<name>F6EJP7_HOYSD</name>
<feature type="compositionally biased region" description="Basic residues" evidence="1">
    <location>
        <begin position="45"/>
        <end position="65"/>
    </location>
</feature>
<accession>F6EJP7</accession>
<evidence type="ECO:0000256" key="1">
    <source>
        <dbReference type="SAM" id="MobiDB-lite"/>
    </source>
</evidence>
<dbReference type="KEGG" id="asd:AS9A_1623"/>
<dbReference type="EMBL" id="CP002786">
    <property type="protein sequence ID" value="AEF40072.1"/>
    <property type="molecule type" value="Genomic_DNA"/>
</dbReference>
<evidence type="ECO:0000313" key="2">
    <source>
        <dbReference type="EMBL" id="AEF40072.1"/>
    </source>
</evidence>
<dbReference type="STRING" id="443218.AS9A_1623"/>
<feature type="region of interest" description="Disordered" evidence="1">
    <location>
        <begin position="1"/>
        <end position="161"/>
    </location>
</feature>
<proteinExistence type="predicted"/>
<dbReference type="HOGENOM" id="CLU_658323_0_0_11"/>
<feature type="compositionally biased region" description="Pro residues" evidence="1">
    <location>
        <begin position="31"/>
        <end position="40"/>
    </location>
</feature>
<feature type="compositionally biased region" description="Low complexity" evidence="1">
    <location>
        <begin position="19"/>
        <end position="30"/>
    </location>
</feature>
<evidence type="ECO:0000313" key="3">
    <source>
        <dbReference type="Proteomes" id="UP000009235"/>
    </source>
</evidence>
<feature type="compositionally biased region" description="Basic residues" evidence="1">
    <location>
        <begin position="145"/>
        <end position="158"/>
    </location>
</feature>
<feature type="compositionally biased region" description="Basic and acidic residues" evidence="1">
    <location>
        <begin position="1"/>
        <end position="12"/>
    </location>
</feature>